<evidence type="ECO:0000313" key="10">
    <source>
        <dbReference type="Proteomes" id="UP000193642"/>
    </source>
</evidence>
<dbReference type="Pfam" id="PF04143">
    <property type="entry name" value="Sulf_transp"/>
    <property type="match status" value="1"/>
</dbReference>
<dbReference type="STRING" id="329046.A0A1Y2BEL9"/>
<keyword evidence="5 8" id="KW-0812">Transmembrane</keyword>
<accession>A0A1Y2BEL9</accession>
<keyword evidence="10" id="KW-1185">Reference proteome</keyword>
<evidence type="ECO:0000313" key="9">
    <source>
        <dbReference type="EMBL" id="ORY33288.1"/>
    </source>
</evidence>
<comment type="caution">
    <text evidence="9">The sequence shown here is derived from an EMBL/GenBank/DDBJ whole genome shotgun (WGS) entry which is preliminary data.</text>
</comment>
<feature type="transmembrane region" description="Helical" evidence="8">
    <location>
        <begin position="350"/>
        <end position="369"/>
    </location>
</feature>
<feature type="transmembrane region" description="Helical" evidence="8">
    <location>
        <begin position="190"/>
        <end position="210"/>
    </location>
</feature>
<reference evidence="9 10" key="1">
    <citation type="submission" date="2016-07" db="EMBL/GenBank/DDBJ databases">
        <title>Pervasive Adenine N6-methylation of Active Genes in Fungi.</title>
        <authorList>
            <consortium name="DOE Joint Genome Institute"/>
            <person name="Mondo S.J."/>
            <person name="Dannebaum R.O."/>
            <person name="Kuo R.C."/>
            <person name="Labutti K."/>
            <person name="Haridas S."/>
            <person name="Kuo A."/>
            <person name="Salamov A."/>
            <person name="Ahrendt S.R."/>
            <person name="Lipzen A."/>
            <person name="Sullivan W."/>
            <person name="Andreopoulos W.B."/>
            <person name="Clum A."/>
            <person name="Lindquist E."/>
            <person name="Daum C."/>
            <person name="Ramamoorthy G.K."/>
            <person name="Gryganskyi A."/>
            <person name="Culley D."/>
            <person name="Magnuson J.K."/>
            <person name="James T.Y."/>
            <person name="O'Malley M.A."/>
            <person name="Stajich J.E."/>
            <person name="Spatafora J.W."/>
            <person name="Visel A."/>
            <person name="Grigoriev I.V."/>
        </authorList>
    </citation>
    <scope>NUCLEOTIDE SEQUENCE [LARGE SCALE GENOMIC DNA]</scope>
    <source>
        <strain evidence="9 10">JEL800</strain>
    </source>
</reference>
<dbReference type="Proteomes" id="UP000193642">
    <property type="component" value="Unassembled WGS sequence"/>
</dbReference>
<keyword evidence="7 8" id="KW-0472">Membrane</keyword>
<feature type="transmembrane region" description="Helical" evidence="8">
    <location>
        <begin position="26"/>
        <end position="47"/>
    </location>
</feature>
<gene>
    <name evidence="9" type="ORF">BCR33DRAFT_723259</name>
</gene>
<feature type="transmembrane region" description="Helical" evidence="8">
    <location>
        <begin position="117"/>
        <end position="141"/>
    </location>
</feature>
<feature type="transmembrane region" description="Helical" evidence="8">
    <location>
        <begin position="147"/>
        <end position="165"/>
    </location>
</feature>
<name>A0A1Y2BEL9_9FUNG</name>
<protein>
    <submittedName>
        <fullName evidence="9">Uncharacterized protein</fullName>
    </submittedName>
</protein>
<dbReference type="EMBL" id="MCGO01000068">
    <property type="protein sequence ID" value="ORY33288.1"/>
    <property type="molecule type" value="Genomic_DNA"/>
</dbReference>
<evidence type="ECO:0000256" key="8">
    <source>
        <dbReference type="SAM" id="Phobius"/>
    </source>
</evidence>
<evidence type="ECO:0000256" key="6">
    <source>
        <dbReference type="ARBA" id="ARBA00022989"/>
    </source>
</evidence>
<evidence type="ECO:0000256" key="2">
    <source>
        <dbReference type="ARBA" id="ARBA00022448"/>
    </source>
</evidence>
<keyword evidence="6 8" id="KW-1133">Transmembrane helix</keyword>
<feature type="transmembrane region" description="Helical" evidence="8">
    <location>
        <begin position="318"/>
        <end position="338"/>
    </location>
</feature>
<dbReference type="PANTHER" id="PTHR30574">
    <property type="entry name" value="INNER MEMBRANE PROTEIN YEDE"/>
    <property type="match status" value="1"/>
</dbReference>
<dbReference type="AlphaFoldDB" id="A0A1Y2BEL9"/>
<feature type="transmembrane region" description="Helical" evidence="8">
    <location>
        <begin position="390"/>
        <end position="410"/>
    </location>
</feature>
<organism evidence="9 10">
    <name type="scientific">Rhizoclosmatium globosum</name>
    <dbReference type="NCBI Taxonomy" id="329046"/>
    <lineage>
        <taxon>Eukaryota</taxon>
        <taxon>Fungi</taxon>
        <taxon>Fungi incertae sedis</taxon>
        <taxon>Chytridiomycota</taxon>
        <taxon>Chytridiomycota incertae sedis</taxon>
        <taxon>Chytridiomycetes</taxon>
        <taxon>Chytridiales</taxon>
        <taxon>Chytriomycetaceae</taxon>
        <taxon>Rhizoclosmatium</taxon>
    </lineage>
</organism>
<sequence length="413" mass="43095">MEKKPLISKVEAQAFSPTSPTKKSSWFARAWDFVSSSIVGIVFGFALEKAKVYLPSVIVRQMQWTELTMLVVFLTATLAGMLTIATLESLKQFKRCPKPPLGLFEGATLLGKYGNNIIGGALVGVGMSLAGACPGTVLVQLGAGVPTAPYVFVGALGGAVSFGYIHKATKAAVKSFGAKKPVEVVDGKHAAYLTIAIIAGLVGFPVMWFLNCNIPWRSDMWQDAIKDFNISKMTKIANPFLAVGNLDFSVTLPAWSPFTAGLGIGLAQFLSILLTDSVIGASSVYPYIGSVIVSTFDQKWETNVPFYKDYASLWTSSIFAVGMTVGSFLSVTGSGLSYGSEIASSTGTSVISAALATRLVLGGISLVYGSRIAGGCTSGHGISGMSQLSVASVITVAAMFGGGTAVALLVGEL</sequence>
<evidence type="ECO:0000256" key="5">
    <source>
        <dbReference type="ARBA" id="ARBA00022692"/>
    </source>
</evidence>
<evidence type="ECO:0000256" key="7">
    <source>
        <dbReference type="ARBA" id="ARBA00023136"/>
    </source>
</evidence>
<evidence type="ECO:0000256" key="3">
    <source>
        <dbReference type="ARBA" id="ARBA00022475"/>
    </source>
</evidence>
<evidence type="ECO:0000256" key="1">
    <source>
        <dbReference type="ARBA" id="ARBA00004429"/>
    </source>
</evidence>
<keyword evidence="4" id="KW-0997">Cell inner membrane</keyword>
<feature type="transmembrane region" description="Helical" evidence="8">
    <location>
        <begin position="67"/>
        <end position="87"/>
    </location>
</feature>
<comment type="subcellular location">
    <subcellularLocation>
        <location evidence="1">Cell inner membrane</location>
        <topology evidence="1">Multi-pass membrane protein</topology>
    </subcellularLocation>
</comment>
<keyword evidence="3" id="KW-1003">Cell membrane</keyword>
<evidence type="ECO:0000256" key="4">
    <source>
        <dbReference type="ARBA" id="ARBA00022519"/>
    </source>
</evidence>
<dbReference type="OrthoDB" id="10254418at2759"/>
<dbReference type="InterPro" id="IPR007272">
    <property type="entry name" value="Sulf_transp_TsuA/YedE"/>
</dbReference>
<dbReference type="PANTHER" id="PTHR30574:SF1">
    <property type="entry name" value="SULPHUR TRANSPORT DOMAIN-CONTAINING PROTEIN"/>
    <property type="match status" value="1"/>
</dbReference>
<keyword evidence="2" id="KW-0813">Transport</keyword>
<dbReference type="GO" id="GO:0005886">
    <property type="term" value="C:plasma membrane"/>
    <property type="evidence" value="ECO:0007669"/>
    <property type="project" value="UniProtKB-SubCell"/>
</dbReference>
<proteinExistence type="predicted"/>